<evidence type="ECO:0000313" key="1">
    <source>
        <dbReference type="EMBL" id="QDT27240.1"/>
    </source>
</evidence>
<keyword evidence="3" id="KW-1185">Reference proteome</keyword>
<dbReference type="RefSeq" id="WP_145107368.1">
    <property type="nucleotide sequence ID" value="NZ_CP036277.1"/>
</dbReference>
<evidence type="ECO:0000313" key="2">
    <source>
        <dbReference type="EMBL" id="QDV16808.1"/>
    </source>
</evidence>
<protein>
    <submittedName>
        <fullName evidence="1">Uncharacterized protein</fullName>
    </submittedName>
</protein>
<dbReference type="AlphaFoldDB" id="A0A517Q6I1"/>
<accession>A0A518FKD2</accession>
<dbReference type="EMBL" id="CP036317">
    <property type="protein sequence ID" value="QDV16808.1"/>
    <property type="molecule type" value="Genomic_DNA"/>
</dbReference>
<accession>A0A518A5G7</accession>
<dbReference type="Proteomes" id="UP000315647">
    <property type="component" value="Chromosome"/>
</dbReference>
<evidence type="ECO:0000313" key="4">
    <source>
        <dbReference type="Proteomes" id="UP000320839"/>
    </source>
</evidence>
<gene>
    <name evidence="1" type="ORF">Enr10x_25550</name>
    <name evidence="2" type="ORF">Pan153_14400</name>
</gene>
<dbReference type="EMBL" id="CP037421">
    <property type="protein sequence ID" value="QDT27240.1"/>
    <property type="molecule type" value="Genomic_DNA"/>
</dbReference>
<accession>A0A517Q6I1</accession>
<sequence length="137" mass="15389">MRSSAVAVILISQCFLSPAFSQEQVPLQIGSDNKGYDGTQSKVNITRVPSKQTGPAYQRMSVSQRLIQQRAFLQAKQRLERINARKAMGITPGRPTVNVNVSPIPSYAQIMQQSSGFYFNPYHYYGYWYGAPGYVFP</sequence>
<dbReference type="Proteomes" id="UP000320839">
    <property type="component" value="Chromosome"/>
</dbReference>
<proteinExistence type="predicted"/>
<name>A0A517Q6I1_9PLAN</name>
<dbReference type="OrthoDB" id="273036at2"/>
<reference evidence="1 3" key="1">
    <citation type="submission" date="2019-03" db="EMBL/GenBank/DDBJ databases">
        <title>Deep-cultivation of Planctomycetes and their phenomic and genomic characterization uncovers novel biology.</title>
        <authorList>
            <person name="Wiegand S."/>
            <person name="Jogler M."/>
            <person name="Boedeker C."/>
            <person name="Pinto D."/>
            <person name="Vollmers J."/>
            <person name="Rivas-Marin E."/>
            <person name="Kohn T."/>
            <person name="Peeters S.H."/>
            <person name="Heuer A."/>
            <person name="Rast P."/>
            <person name="Oberbeckmann S."/>
            <person name="Bunk B."/>
            <person name="Jeske O."/>
            <person name="Meyerdierks A."/>
            <person name="Storesund J.E."/>
            <person name="Kallscheuer N."/>
            <person name="Luecker S."/>
            <person name="Lage O.M."/>
            <person name="Pohl T."/>
            <person name="Merkel B.J."/>
            <person name="Hornburger P."/>
            <person name="Mueller R.-W."/>
            <person name="Bruemmer F."/>
            <person name="Labrenz M."/>
            <person name="Spormann A.M."/>
            <person name="Op den Camp H."/>
            <person name="Overmann J."/>
            <person name="Amann R."/>
            <person name="Jetten M.S.M."/>
            <person name="Mascher T."/>
            <person name="Medema M.H."/>
            <person name="Devos D.P."/>
            <person name="Kaster A.-K."/>
            <person name="Ovreas L."/>
            <person name="Rohde M."/>
            <person name="Galperin M.Y."/>
            <person name="Jogler C."/>
        </authorList>
    </citation>
    <scope>NUCLEOTIDE SEQUENCE [LARGE SCALE GENOMIC DNA]</scope>
    <source>
        <strain evidence="1 3">Enr10</strain>
        <strain evidence="2 4">Pan153</strain>
    </source>
</reference>
<evidence type="ECO:0000313" key="3">
    <source>
        <dbReference type="Proteomes" id="UP000315647"/>
    </source>
</evidence>
<organism evidence="1 3">
    <name type="scientific">Gimesia panareensis</name>
    <dbReference type="NCBI Taxonomy" id="2527978"/>
    <lineage>
        <taxon>Bacteria</taxon>
        <taxon>Pseudomonadati</taxon>
        <taxon>Planctomycetota</taxon>
        <taxon>Planctomycetia</taxon>
        <taxon>Planctomycetales</taxon>
        <taxon>Planctomycetaceae</taxon>
        <taxon>Gimesia</taxon>
    </lineage>
</organism>